<accession>A0A840ES34</accession>
<evidence type="ECO:0000313" key="4">
    <source>
        <dbReference type="EMBL" id="MBB4119780.1"/>
    </source>
</evidence>
<dbReference type="GO" id="GO:0006310">
    <property type="term" value="P:DNA recombination"/>
    <property type="evidence" value="ECO:0007669"/>
    <property type="project" value="UniProtKB-KW"/>
</dbReference>
<dbReference type="GO" id="GO:0003677">
    <property type="term" value="F:DNA binding"/>
    <property type="evidence" value="ECO:0007669"/>
    <property type="project" value="UniProtKB-KW"/>
</dbReference>
<name>A0A840ES34_9FLAO</name>
<protein>
    <submittedName>
        <fullName evidence="4">Integrase</fullName>
    </submittedName>
</protein>
<dbReference type="InterPro" id="IPR011010">
    <property type="entry name" value="DNA_brk_join_enz"/>
</dbReference>
<dbReference type="Pfam" id="PF13102">
    <property type="entry name" value="Phage_int_SAM_5"/>
    <property type="match status" value="1"/>
</dbReference>
<proteinExistence type="predicted"/>
<dbReference type="Gene3D" id="1.10.443.10">
    <property type="entry name" value="Intergrase catalytic core"/>
    <property type="match status" value="1"/>
</dbReference>
<evidence type="ECO:0000256" key="1">
    <source>
        <dbReference type="ARBA" id="ARBA00023125"/>
    </source>
</evidence>
<sequence>MATIKYLLQSKSSTAPIYLRLSLNRNKSIKRKTGAVCDARVWSDATGFPKTKDTSHKELKSNLMKLESFVIDQFNKDNSKGVLIDGNWLQLMIDKFHGREEPNELEYLIEYGEHFVQRLPFRITKSGKKGVSKDTITKYTTIVKKLKGFQAHKEKRFLIKEVDLNFRSEFLEYLIQIEKINDNTAGRYISFVKTIILDARKNGIEVSVQINDFTGFTVEPPKVTFSFEEIEKIKNTEFENDNYNIARDWFVIGCFVGQRASDLFRMNQKMIENIDDLNFIVLTQVKTGELVQIPIHEEVQQILDKRDGEFPPKFAINIDSCTTMYNRYIKQVCKIAEIDEVVEGNLNNPETNRYETGMYPKWMLASSHDCRRSFATNFYAQREYPTPLLMSVTGHKTETMFLNYIGKKPIDYAMQLARIWAKKAKKESIQEGSLKLTYLKPVSNS</sequence>
<keyword evidence="2" id="KW-0233">DNA recombination</keyword>
<dbReference type="InterPro" id="IPR010998">
    <property type="entry name" value="Integrase_recombinase_N"/>
</dbReference>
<dbReference type="Gene3D" id="1.10.150.130">
    <property type="match status" value="1"/>
</dbReference>
<evidence type="ECO:0000259" key="3">
    <source>
        <dbReference type="Pfam" id="PF13102"/>
    </source>
</evidence>
<dbReference type="RefSeq" id="WP_183478124.1">
    <property type="nucleotide sequence ID" value="NZ_JACIFO010000010.1"/>
</dbReference>
<dbReference type="GO" id="GO:0015074">
    <property type="term" value="P:DNA integration"/>
    <property type="evidence" value="ECO:0007669"/>
    <property type="project" value="InterPro"/>
</dbReference>
<gene>
    <name evidence="4" type="ORF">GGR32_002086</name>
</gene>
<reference evidence="4 5" key="1">
    <citation type="submission" date="2020-08" db="EMBL/GenBank/DDBJ databases">
        <title>Genomic Encyclopedia of Type Strains, Phase IV (KMG-IV): sequencing the most valuable type-strain genomes for metagenomic binning, comparative biology and taxonomic classification.</title>
        <authorList>
            <person name="Goeker M."/>
        </authorList>
    </citation>
    <scope>NUCLEOTIDE SEQUENCE [LARGE SCALE GENOMIC DNA]</scope>
    <source>
        <strain evidence="4 5">DSM 29568</strain>
    </source>
</reference>
<dbReference type="InterPro" id="IPR013762">
    <property type="entry name" value="Integrase-like_cat_sf"/>
</dbReference>
<comment type="caution">
    <text evidence="4">The sequence shown here is derived from an EMBL/GenBank/DDBJ whole genome shotgun (WGS) entry which is preliminary data.</text>
</comment>
<keyword evidence="1" id="KW-0238">DNA-binding</keyword>
<organism evidence="4 5">
    <name type="scientific">Mesonia hippocampi</name>
    <dbReference type="NCBI Taxonomy" id="1628250"/>
    <lineage>
        <taxon>Bacteria</taxon>
        <taxon>Pseudomonadati</taxon>
        <taxon>Bacteroidota</taxon>
        <taxon>Flavobacteriia</taxon>
        <taxon>Flavobacteriales</taxon>
        <taxon>Flavobacteriaceae</taxon>
        <taxon>Mesonia</taxon>
    </lineage>
</organism>
<evidence type="ECO:0000256" key="2">
    <source>
        <dbReference type="ARBA" id="ARBA00023172"/>
    </source>
</evidence>
<dbReference type="Proteomes" id="UP000553034">
    <property type="component" value="Unassembled WGS sequence"/>
</dbReference>
<evidence type="ECO:0000313" key="5">
    <source>
        <dbReference type="Proteomes" id="UP000553034"/>
    </source>
</evidence>
<dbReference type="InterPro" id="IPR025269">
    <property type="entry name" value="SAM-like_dom"/>
</dbReference>
<dbReference type="AlphaFoldDB" id="A0A840ES34"/>
<feature type="domain" description="Phage integrase SAM-like" evidence="3">
    <location>
        <begin position="126"/>
        <end position="204"/>
    </location>
</feature>
<dbReference type="EMBL" id="JACIFO010000010">
    <property type="protein sequence ID" value="MBB4119780.1"/>
    <property type="molecule type" value="Genomic_DNA"/>
</dbReference>
<dbReference type="SUPFAM" id="SSF56349">
    <property type="entry name" value="DNA breaking-rejoining enzymes"/>
    <property type="match status" value="1"/>
</dbReference>
<keyword evidence="5" id="KW-1185">Reference proteome</keyword>